<dbReference type="PANTHER" id="PTHR34352">
    <property type="entry name" value="PROTEIN YHFA"/>
    <property type="match status" value="1"/>
</dbReference>
<dbReference type="EMBL" id="JBEOZM010000010">
    <property type="protein sequence ID" value="MER6270309.1"/>
    <property type="molecule type" value="Genomic_DNA"/>
</dbReference>
<protein>
    <submittedName>
        <fullName evidence="1">OsmC family protein</fullName>
    </submittedName>
</protein>
<gene>
    <name evidence="1" type="ORF">ABT211_23875</name>
</gene>
<name>A0ABV1TJV6_9ACTN</name>
<organism evidence="1 2">
    <name type="scientific">Streptomyces sp. 900105755</name>
    <dbReference type="NCBI Taxonomy" id="3154389"/>
    <lineage>
        <taxon>Bacteria</taxon>
        <taxon>Bacillati</taxon>
        <taxon>Actinomycetota</taxon>
        <taxon>Actinomycetes</taxon>
        <taxon>Kitasatosporales</taxon>
        <taxon>Streptomycetaceae</taxon>
        <taxon>Streptomyces</taxon>
    </lineage>
</organism>
<sequence>MSSTNEDSLRLVTVERTGTGRFTATNARGGTIAFETGDGTAFTPVELLLAAIGGCTAADVDVSTSRHVEPAAFTVTVSGHKVSDEDGNRMTDLAVAFSVGFPAGAAGDRARAILPRAVAVSHDRLCTVSRTIEAGAPVAVSVEEA</sequence>
<dbReference type="Proteomes" id="UP001490365">
    <property type="component" value="Unassembled WGS sequence"/>
</dbReference>
<dbReference type="InterPro" id="IPR015946">
    <property type="entry name" value="KH_dom-like_a/b"/>
</dbReference>
<comment type="caution">
    <text evidence="1">The sequence shown here is derived from an EMBL/GenBank/DDBJ whole genome shotgun (WGS) entry which is preliminary data.</text>
</comment>
<evidence type="ECO:0000313" key="1">
    <source>
        <dbReference type="EMBL" id="MER6270309.1"/>
    </source>
</evidence>
<reference evidence="1 2" key="1">
    <citation type="submission" date="2024-06" db="EMBL/GenBank/DDBJ databases">
        <title>The Natural Products Discovery Center: Release of the First 8490 Sequenced Strains for Exploring Actinobacteria Biosynthetic Diversity.</title>
        <authorList>
            <person name="Kalkreuter E."/>
            <person name="Kautsar S.A."/>
            <person name="Yang D."/>
            <person name="Bader C.D."/>
            <person name="Teijaro C.N."/>
            <person name="Fluegel L."/>
            <person name="Davis C.M."/>
            <person name="Simpson J.R."/>
            <person name="Lauterbach L."/>
            <person name="Steele A.D."/>
            <person name="Gui C."/>
            <person name="Meng S."/>
            <person name="Li G."/>
            <person name="Viehrig K."/>
            <person name="Ye F."/>
            <person name="Su P."/>
            <person name="Kiefer A.F."/>
            <person name="Nichols A."/>
            <person name="Cepeda A.J."/>
            <person name="Yan W."/>
            <person name="Fan B."/>
            <person name="Jiang Y."/>
            <person name="Adhikari A."/>
            <person name="Zheng C.-J."/>
            <person name="Schuster L."/>
            <person name="Cowan T.M."/>
            <person name="Smanski M.J."/>
            <person name="Chevrette M.G."/>
            <person name="De Carvalho L.P.S."/>
            <person name="Shen B."/>
        </authorList>
    </citation>
    <scope>NUCLEOTIDE SEQUENCE [LARGE SCALE GENOMIC DNA]</scope>
    <source>
        <strain evidence="1 2">NPDC001694</strain>
    </source>
</reference>
<dbReference type="InterPro" id="IPR003718">
    <property type="entry name" value="OsmC/Ohr_fam"/>
</dbReference>
<accession>A0ABV1TJV6</accession>
<evidence type="ECO:0000313" key="2">
    <source>
        <dbReference type="Proteomes" id="UP001490365"/>
    </source>
</evidence>
<dbReference type="InterPro" id="IPR036102">
    <property type="entry name" value="OsmC/Ohrsf"/>
</dbReference>
<dbReference type="Gene3D" id="3.30.300.20">
    <property type="match status" value="1"/>
</dbReference>
<dbReference type="Pfam" id="PF02566">
    <property type="entry name" value="OsmC"/>
    <property type="match status" value="1"/>
</dbReference>
<dbReference type="SUPFAM" id="SSF82784">
    <property type="entry name" value="OsmC-like"/>
    <property type="match status" value="1"/>
</dbReference>
<dbReference type="PANTHER" id="PTHR34352:SF1">
    <property type="entry name" value="PROTEIN YHFA"/>
    <property type="match status" value="1"/>
</dbReference>
<keyword evidence="2" id="KW-1185">Reference proteome</keyword>
<proteinExistence type="predicted"/>
<dbReference type="RefSeq" id="WP_351958759.1">
    <property type="nucleotide sequence ID" value="NZ_JBEOZM010000010.1"/>
</dbReference>